<dbReference type="Gene3D" id="3.80.10.10">
    <property type="entry name" value="Ribonuclease Inhibitor"/>
    <property type="match status" value="1"/>
</dbReference>
<dbReference type="PANTHER" id="PTHR13318">
    <property type="entry name" value="PARTNER OF PAIRED, ISOFORM B-RELATED"/>
    <property type="match status" value="1"/>
</dbReference>
<accession>A0A9P5SS18</accession>
<evidence type="ECO:0000313" key="1">
    <source>
        <dbReference type="EMBL" id="KAF9337188.1"/>
    </source>
</evidence>
<reference evidence="1" key="1">
    <citation type="journal article" date="2020" name="Fungal Divers.">
        <title>Resolving the Mortierellaceae phylogeny through synthesis of multi-gene phylogenetics and phylogenomics.</title>
        <authorList>
            <person name="Vandepol N."/>
            <person name="Liber J."/>
            <person name="Desiro A."/>
            <person name="Na H."/>
            <person name="Kennedy M."/>
            <person name="Barry K."/>
            <person name="Grigoriev I.V."/>
            <person name="Miller A.N."/>
            <person name="O'Donnell K."/>
            <person name="Stajich J.E."/>
            <person name="Bonito G."/>
        </authorList>
    </citation>
    <scope>NUCLEOTIDE SEQUENCE</scope>
    <source>
        <strain evidence="1">NVP1</strain>
    </source>
</reference>
<dbReference type="InterPro" id="IPR032675">
    <property type="entry name" value="LRR_dom_sf"/>
</dbReference>
<dbReference type="EMBL" id="JAAAUY010000034">
    <property type="protein sequence ID" value="KAF9337188.1"/>
    <property type="molecule type" value="Genomic_DNA"/>
</dbReference>
<dbReference type="Proteomes" id="UP000696485">
    <property type="component" value="Unassembled WGS sequence"/>
</dbReference>
<organism evidence="1 2">
    <name type="scientific">Podila minutissima</name>
    <dbReference type="NCBI Taxonomy" id="64525"/>
    <lineage>
        <taxon>Eukaryota</taxon>
        <taxon>Fungi</taxon>
        <taxon>Fungi incertae sedis</taxon>
        <taxon>Mucoromycota</taxon>
        <taxon>Mortierellomycotina</taxon>
        <taxon>Mortierellomycetes</taxon>
        <taxon>Mortierellales</taxon>
        <taxon>Mortierellaceae</taxon>
        <taxon>Podila</taxon>
    </lineage>
</organism>
<dbReference type="AlphaFoldDB" id="A0A9P5SS18"/>
<dbReference type="SUPFAM" id="SSF52047">
    <property type="entry name" value="RNI-like"/>
    <property type="match status" value="1"/>
</dbReference>
<dbReference type="GO" id="GO:0031146">
    <property type="term" value="P:SCF-dependent proteasomal ubiquitin-dependent protein catabolic process"/>
    <property type="evidence" value="ECO:0007669"/>
    <property type="project" value="TreeGrafter"/>
</dbReference>
<dbReference type="GO" id="GO:0019005">
    <property type="term" value="C:SCF ubiquitin ligase complex"/>
    <property type="evidence" value="ECO:0007669"/>
    <property type="project" value="TreeGrafter"/>
</dbReference>
<keyword evidence="2" id="KW-1185">Reference proteome</keyword>
<evidence type="ECO:0000313" key="2">
    <source>
        <dbReference type="Proteomes" id="UP000696485"/>
    </source>
</evidence>
<sequence>MTNMSARQLTLTIPHICDSIVDHLSSNDVRNCITISKEFHQAFAPYNWRYIHITLRSSYTSLHDHILASEGQVLIENKPRIQALSSVYSEVWNLFLQNDARIPNCIPRAPFANLTSLHALSPPKQGAAPCIDPDNTHQLHTVIENSPRLQELNIIDHCSSTKMQIVQLSRIIRGHPSLKSLTLQTDEMHLGHYKELLWSSWNLEKLDITTSFYNRPKLPAEAYQTDEQEQELDMWLAVNGSAHAATGKGNNDSKALFQLKEFYLYSGRYLDDFGITIPFLRRCRRLKRFRPPRIACESLLEAIKAEIPNCWPNVEHLDMGNCDPHQRNDDAGLLAAFASPKSRHGGLTSLILAPRHDTDILWTIPRKHASTLVDLDLRGCHRIPGHSLHMLLTSCRKLRSCLALTDELHYSKPGHRGFSNFKGDPVLGSCDLEYADSWKCLGLETLHLQFSNDGMSCAEDKYNRAGIPRAIFYQIQKLKRLRDLQLCLVPPTWNDSDGCKNEWKSMVIMWGSSNVCDALKAFGDLKDLETLKLRGLVDYVEHSSLTDAKSQWPKLKWVVNS</sequence>
<protein>
    <submittedName>
        <fullName evidence="1">Uncharacterized protein</fullName>
    </submittedName>
</protein>
<name>A0A9P5SS18_9FUNG</name>
<comment type="caution">
    <text evidence="1">The sequence shown here is derived from an EMBL/GenBank/DDBJ whole genome shotgun (WGS) entry which is preliminary data.</text>
</comment>
<proteinExistence type="predicted"/>
<gene>
    <name evidence="1" type="ORF">BG006_005909</name>
</gene>